<feature type="region of interest" description="Disordered" evidence="1">
    <location>
        <begin position="22"/>
        <end position="74"/>
    </location>
</feature>
<evidence type="ECO:0000313" key="2">
    <source>
        <dbReference type="EMBL" id="GIY56384.1"/>
    </source>
</evidence>
<accession>A0AAV4UF25</accession>
<evidence type="ECO:0000256" key="1">
    <source>
        <dbReference type="SAM" id="MobiDB-lite"/>
    </source>
</evidence>
<evidence type="ECO:0000313" key="3">
    <source>
        <dbReference type="Proteomes" id="UP001054837"/>
    </source>
</evidence>
<sequence length="139" mass="14939">MARSSSRQIITVSILFFRPTSETPLSTQEATVSRHSGELPSGREAANDTGPPTDFAEDPLPPAGNEAASGFSSPNDARQEKIIYFVTSRCLLVAGSENHLAREPLHCRGKGGGIQLGPNSAPENRARHITSCRKKRIVT</sequence>
<feature type="compositionally biased region" description="Polar residues" evidence="1">
    <location>
        <begin position="22"/>
        <end position="34"/>
    </location>
</feature>
<dbReference type="Proteomes" id="UP001054837">
    <property type="component" value="Unassembled WGS sequence"/>
</dbReference>
<reference evidence="2 3" key="1">
    <citation type="submission" date="2021-06" db="EMBL/GenBank/DDBJ databases">
        <title>Caerostris darwini draft genome.</title>
        <authorList>
            <person name="Kono N."/>
            <person name="Arakawa K."/>
        </authorList>
    </citation>
    <scope>NUCLEOTIDE SEQUENCE [LARGE SCALE GENOMIC DNA]</scope>
</reference>
<organism evidence="2 3">
    <name type="scientific">Caerostris darwini</name>
    <dbReference type="NCBI Taxonomy" id="1538125"/>
    <lineage>
        <taxon>Eukaryota</taxon>
        <taxon>Metazoa</taxon>
        <taxon>Ecdysozoa</taxon>
        <taxon>Arthropoda</taxon>
        <taxon>Chelicerata</taxon>
        <taxon>Arachnida</taxon>
        <taxon>Araneae</taxon>
        <taxon>Araneomorphae</taxon>
        <taxon>Entelegynae</taxon>
        <taxon>Araneoidea</taxon>
        <taxon>Araneidae</taxon>
        <taxon>Caerostris</taxon>
    </lineage>
</organism>
<name>A0AAV4UF25_9ARAC</name>
<gene>
    <name evidence="2" type="ORF">CDAR_62381</name>
</gene>
<dbReference type="AlphaFoldDB" id="A0AAV4UF25"/>
<protein>
    <submittedName>
        <fullName evidence="2">Uncharacterized protein</fullName>
    </submittedName>
</protein>
<keyword evidence="3" id="KW-1185">Reference proteome</keyword>
<proteinExistence type="predicted"/>
<comment type="caution">
    <text evidence="2">The sequence shown here is derived from an EMBL/GenBank/DDBJ whole genome shotgun (WGS) entry which is preliminary data.</text>
</comment>
<dbReference type="EMBL" id="BPLQ01011198">
    <property type="protein sequence ID" value="GIY56384.1"/>
    <property type="molecule type" value="Genomic_DNA"/>
</dbReference>